<dbReference type="KEGG" id="msv:Mesil_3245"/>
<protein>
    <submittedName>
        <fullName evidence="1">Uncharacterized protein</fullName>
    </submittedName>
</protein>
<evidence type="ECO:0000313" key="2">
    <source>
        <dbReference type="Proteomes" id="UP000001916"/>
    </source>
</evidence>
<sequence length="87" mass="10148">MKGIWAERAEAAQAALGRYFWDETMKLFRPRFPDQPYQGPFLYWWQAHALDALNDFSQAYFQVLARGYGEQPRFRLGQGYLAALPKG</sequence>
<evidence type="ECO:0000313" key="1">
    <source>
        <dbReference type="EMBL" id="ADH65061.1"/>
    </source>
</evidence>
<dbReference type="Proteomes" id="UP000001916">
    <property type="component" value="Plasmid pMESIL01"/>
</dbReference>
<accession>D7BIQ5</accession>
<proteinExistence type="predicted"/>
<name>D7BIQ5_ALLS1</name>
<organism evidence="1 2">
    <name type="scientific">Allomeiothermus silvanus (strain ATCC 700542 / DSM 9946 / NBRC 106475 / NCIMB 13440 / VI-R2)</name>
    <name type="common">Thermus silvanus</name>
    <dbReference type="NCBI Taxonomy" id="526227"/>
    <lineage>
        <taxon>Bacteria</taxon>
        <taxon>Thermotogati</taxon>
        <taxon>Deinococcota</taxon>
        <taxon>Deinococci</taxon>
        <taxon>Thermales</taxon>
        <taxon>Thermaceae</taxon>
        <taxon>Allomeiothermus</taxon>
    </lineage>
</organism>
<dbReference type="HOGENOM" id="CLU_2479724_0_0_0"/>
<dbReference type="RefSeq" id="WP_013159585.1">
    <property type="nucleotide sequence ID" value="NC_014213.1"/>
</dbReference>
<gene>
    <name evidence="1" type="ORF">Mesil_3245</name>
</gene>
<dbReference type="EMBL" id="CP002043">
    <property type="protein sequence ID" value="ADH65061.1"/>
    <property type="molecule type" value="Genomic_DNA"/>
</dbReference>
<dbReference type="OrthoDB" id="2505409at2"/>
<keyword evidence="2" id="KW-1185">Reference proteome</keyword>
<dbReference type="Gene3D" id="1.50.10.20">
    <property type="match status" value="1"/>
</dbReference>
<reference evidence="1 2" key="1">
    <citation type="journal article" date="2010" name="Stand. Genomic Sci.">
        <title>Complete genome sequence of Meiothermus silvanus type strain (VI-R2).</title>
        <authorList>
            <person name="Sikorski J."/>
            <person name="Tindall B.J."/>
            <person name="Lowry S."/>
            <person name="Lucas S."/>
            <person name="Nolan M."/>
            <person name="Copeland A."/>
            <person name="Glavina Del Rio T."/>
            <person name="Tice H."/>
            <person name="Cheng J.F."/>
            <person name="Han C."/>
            <person name="Pitluck S."/>
            <person name="Liolios K."/>
            <person name="Ivanova N."/>
            <person name="Mavromatis K."/>
            <person name="Mikhailova N."/>
            <person name="Pati A."/>
            <person name="Goodwin L."/>
            <person name="Chen A."/>
            <person name="Palaniappan K."/>
            <person name="Land M."/>
            <person name="Hauser L."/>
            <person name="Chang Y.J."/>
            <person name="Jeffries C.D."/>
            <person name="Rohde M."/>
            <person name="Goker M."/>
            <person name="Woyke T."/>
            <person name="Bristow J."/>
            <person name="Eisen J.A."/>
            <person name="Markowitz V."/>
            <person name="Hugenholtz P."/>
            <person name="Kyrpides N.C."/>
            <person name="Klenk H.P."/>
            <person name="Lapidus A."/>
        </authorList>
    </citation>
    <scope>NUCLEOTIDE SEQUENCE [LARGE SCALE GENOMIC DNA]</scope>
    <source>
        <strain evidence="2">ATCC 700542 / DSM 9946 / VI-R2</strain>
        <plasmid evidence="2">Plasmid pMESIL01</plasmid>
    </source>
</reference>
<keyword evidence="1" id="KW-0614">Plasmid</keyword>
<geneLocation type="plasmid" evidence="1 2">
    <name>pMESIL01</name>
</geneLocation>
<dbReference type="AlphaFoldDB" id="D7BIQ5"/>